<dbReference type="GO" id="GO:0008381">
    <property type="term" value="F:mechanosensitive monoatomic ion channel activity"/>
    <property type="evidence" value="ECO:0007669"/>
    <property type="project" value="TreeGrafter"/>
</dbReference>
<evidence type="ECO:0000256" key="4">
    <source>
        <dbReference type="ARBA" id="ARBA00022989"/>
    </source>
</evidence>
<feature type="transmembrane region" description="Helical" evidence="7">
    <location>
        <begin position="780"/>
        <end position="803"/>
    </location>
</feature>
<evidence type="ECO:0000256" key="7">
    <source>
        <dbReference type="SAM" id="Phobius"/>
    </source>
</evidence>
<name>A0A6J8DKT5_MYTCO</name>
<dbReference type="AlphaFoldDB" id="A0A6J8DKT5"/>
<keyword evidence="3 7" id="KW-0812">Transmembrane</keyword>
<dbReference type="Proteomes" id="UP000507470">
    <property type="component" value="Unassembled WGS sequence"/>
</dbReference>
<feature type="transmembrane region" description="Helical" evidence="7">
    <location>
        <begin position="280"/>
        <end position="301"/>
    </location>
</feature>
<evidence type="ECO:0000256" key="6">
    <source>
        <dbReference type="SAM" id="MobiDB-lite"/>
    </source>
</evidence>
<comment type="similarity">
    <text evidence="2">Belongs to the TMC family.</text>
</comment>
<evidence type="ECO:0000256" key="2">
    <source>
        <dbReference type="ARBA" id="ARBA00006510"/>
    </source>
</evidence>
<dbReference type="InterPro" id="IPR012496">
    <property type="entry name" value="TMC_dom"/>
</dbReference>
<comment type="subcellular location">
    <subcellularLocation>
        <location evidence="1">Membrane</location>
        <topology evidence="1">Multi-pass membrane protein</topology>
    </subcellularLocation>
</comment>
<dbReference type="PANTHER" id="PTHR23302:SF24">
    <property type="entry name" value="TMC DOMAIN-CONTAINING PROTEIN"/>
    <property type="match status" value="1"/>
</dbReference>
<evidence type="ECO:0000256" key="5">
    <source>
        <dbReference type="ARBA" id="ARBA00023136"/>
    </source>
</evidence>
<keyword evidence="5 7" id="KW-0472">Membrane</keyword>
<evidence type="ECO:0000313" key="10">
    <source>
        <dbReference type="Proteomes" id="UP000507470"/>
    </source>
</evidence>
<reference evidence="9 10" key="1">
    <citation type="submission" date="2020-06" db="EMBL/GenBank/DDBJ databases">
        <authorList>
            <person name="Li R."/>
            <person name="Bekaert M."/>
        </authorList>
    </citation>
    <scope>NUCLEOTIDE SEQUENCE [LARGE SCALE GENOMIC DNA]</scope>
    <source>
        <strain evidence="10">wild</strain>
    </source>
</reference>
<feature type="region of interest" description="Disordered" evidence="6">
    <location>
        <begin position="187"/>
        <end position="207"/>
    </location>
</feature>
<dbReference type="OrthoDB" id="6068799at2759"/>
<protein>
    <submittedName>
        <fullName evidence="9">TMC</fullName>
    </submittedName>
</protein>
<feature type="transmembrane region" description="Helical" evidence="7">
    <location>
        <begin position="441"/>
        <end position="460"/>
    </location>
</feature>
<feature type="transmembrane region" description="Helical" evidence="7">
    <location>
        <begin position="576"/>
        <end position="593"/>
    </location>
</feature>
<dbReference type="PANTHER" id="PTHR23302">
    <property type="entry name" value="TRANSMEMBRANE CHANNEL-RELATED"/>
    <property type="match status" value="1"/>
</dbReference>
<keyword evidence="4 7" id="KW-1133">Transmembrane helix</keyword>
<keyword evidence="10" id="KW-1185">Reference proteome</keyword>
<accession>A0A6J8DKT5</accession>
<dbReference type="EMBL" id="CACVKT020007641">
    <property type="protein sequence ID" value="CAC5409218.1"/>
    <property type="molecule type" value="Genomic_DNA"/>
</dbReference>
<gene>
    <name evidence="9" type="ORF">MCOR_42532</name>
</gene>
<evidence type="ECO:0000256" key="3">
    <source>
        <dbReference type="ARBA" id="ARBA00022692"/>
    </source>
</evidence>
<sequence>MTGTYMRQSSKAKFSKNQTVGICELCTKAEEDIRHFLLECQSLESVKTKANEQTSIVKRAECERCFNNHEMASFNETEDEIEDGVHSPLLKNNDESFPKITVESVENESDEITTVILPNVPEEQEENGALNNNAYKRYENVDDWRMSFPDNILAGLPSVKMRKKKASNLKMDQRRTIRQHDKIYCRVSKPPEQPPPLHERRQRLNRRQKSVRENIGSFVTSFRTATFRVYRTIKDKKRPKKWERFKMRLEDLKEKLTLWTASIREVEGRYGMAIMTYFKFIRWLFFLNIYLSIIMLAFVILPGSFMLPYKFEESLTVSNMTDYKTTVTCSAKYKTYIDSFTRKLSTVDKILDFLEGTGWMEAKVLFYGAYFNKTTINEFSSKKHKSNNIKISTTKRPKRDVGDVLDKEAIVHYTVEGEDNDSKKSNNTDGESEYKLNYNMGVAYISAVGVCLIISFVKVVRNSAKNMKASYGREGKPAKYSSRVWAGWDFCICKEQHAKSKMASIRTDLIAEIQDTKKKDLWKRRSLSDKLMVYGLRLVINVLITILLGLSLAAIYKVTEQMMQLNSVYQDKLTSLMISFAPYLTITVLNFVVPKVCWRLTLYESYLHETEIKMSITRAILLRLASPMVLLASIYVEIINVDTPPVCGNKRWQDSSSGLTKKIVIKCWENYIGQQLYRLALMDLIVATFVIFCGNFPRKLIYDRWNSYRIVKFFGEQEFDLPRNVVDLVYSQYLCWLGMFFCPWIPLMTALKCFILFYLKKLTLVHNCRPEDRPYRTSRSISLFMTVLLWSFMLAVVPLIYVIKSLQPSQSCGPYRLYNGESTVIFDSIKFLVKTWPIWIQNFLSYLFSVGFWSIVIAILIVGCTSAWIIFVNGLKTKEKYLSNELYWEAKDKNYLIRLLKEEKDTVETLYEQYAAIRNRESNC</sequence>
<organism evidence="9 10">
    <name type="scientific">Mytilus coruscus</name>
    <name type="common">Sea mussel</name>
    <dbReference type="NCBI Taxonomy" id="42192"/>
    <lineage>
        <taxon>Eukaryota</taxon>
        <taxon>Metazoa</taxon>
        <taxon>Spiralia</taxon>
        <taxon>Lophotrochozoa</taxon>
        <taxon>Mollusca</taxon>
        <taxon>Bivalvia</taxon>
        <taxon>Autobranchia</taxon>
        <taxon>Pteriomorphia</taxon>
        <taxon>Mytilida</taxon>
        <taxon>Mytiloidea</taxon>
        <taxon>Mytilidae</taxon>
        <taxon>Mytilinae</taxon>
        <taxon>Mytilus</taxon>
    </lineage>
</organism>
<dbReference type="GO" id="GO:0005886">
    <property type="term" value="C:plasma membrane"/>
    <property type="evidence" value="ECO:0007669"/>
    <property type="project" value="InterPro"/>
</dbReference>
<dbReference type="InterPro" id="IPR038900">
    <property type="entry name" value="TMC"/>
</dbReference>
<feature type="transmembrane region" description="Helical" evidence="7">
    <location>
        <begin position="531"/>
        <end position="556"/>
    </location>
</feature>
<feature type="transmembrane region" description="Helical" evidence="7">
    <location>
        <begin position="843"/>
        <end position="871"/>
    </location>
</feature>
<proteinExistence type="inferred from homology"/>
<evidence type="ECO:0000256" key="1">
    <source>
        <dbReference type="ARBA" id="ARBA00004141"/>
    </source>
</evidence>
<evidence type="ECO:0000313" key="9">
    <source>
        <dbReference type="EMBL" id="CAC5409218.1"/>
    </source>
</evidence>
<feature type="domain" description="TMC" evidence="8">
    <location>
        <begin position="667"/>
        <end position="778"/>
    </location>
</feature>
<dbReference type="Pfam" id="PF07810">
    <property type="entry name" value="TMC"/>
    <property type="match status" value="1"/>
</dbReference>
<evidence type="ECO:0000259" key="8">
    <source>
        <dbReference type="Pfam" id="PF07810"/>
    </source>
</evidence>
<feature type="transmembrane region" description="Helical" evidence="7">
    <location>
        <begin position="736"/>
        <end position="759"/>
    </location>
</feature>